<dbReference type="InterPro" id="IPR001841">
    <property type="entry name" value="Znf_RING"/>
</dbReference>
<dbReference type="FunFam" id="3.30.40.10:FF:000626">
    <property type="entry name" value="Transmembrane ubiquitin ligase 1"/>
    <property type="match status" value="1"/>
</dbReference>
<evidence type="ECO:0000259" key="23">
    <source>
        <dbReference type="PROSITE" id="PS50089"/>
    </source>
</evidence>
<dbReference type="Pfam" id="PF11145">
    <property type="entry name" value="DUF2921"/>
    <property type="match status" value="2"/>
</dbReference>
<evidence type="ECO:0000256" key="12">
    <source>
        <dbReference type="ARBA" id="ARBA00022989"/>
    </source>
</evidence>
<dbReference type="Gene3D" id="3.30.40.10">
    <property type="entry name" value="Zinc/RING finger domain, C3HC4 (zinc finger)"/>
    <property type="match status" value="1"/>
</dbReference>
<evidence type="ECO:0000256" key="22">
    <source>
        <dbReference type="SAM" id="SignalP"/>
    </source>
</evidence>
<evidence type="ECO:0000313" key="25">
    <source>
        <dbReference type="Proteomes" id="UP001056384"/>
    </source>
</evidence>
<feature type="chain" id="PRO_5040377558" description="DSC E3 ubiquitin ligase complex subunit A" evidence="22">
    <location>
        <begin position="23"/>
        <end position="861"/>
    </location>
</feature>
<dbReference type="GO" id="GO:0008270">
    <property type="term" value="F:zinc ion binding"/>
    <property type="evidence" value="ECO:0007669"/>
    <property type="project" value="UniProtKB-KW"/>
</dbReference>
<evidence type="ECO:0000256" key="11">
    <source>
        <dbReference type="ARBA" id="ARBA00022833"/>
    </source>
</evidence>
<evidence type="ECO:0000256" key="17">
    <source>
        <dbReference type="ARBA" id="ARBA00077885"/>
    </source>
</evidence>
<dbReference type="GO" id="GO:0061630">
    <property type="term" value="F:ubiquitin protein ligase activity"/>
    <property type="evidence" value="ECO:0007669"/>
    <property type="project" value="UniProtKB-EC"/>
</dbReference>
<evidence type="ECO:0000256" key="9">
    <source>
        <dbReference type="ARBA" id="ARBA00022771"/>
    </source>
</evidence>
<dbReference type="GO" id="GO:0044695">
    <property type="term" value="C:Dsc E3 ubiquitin ligase complex"/>
    <property type="evidence" value="ECO:0007669"/>
    <property type="project" value="TreeGrafter"/>
</dbReference>
<dbReference type="PANTHER" id="PTHR22763:SF162">
    <property type="entry name" value="TRANSMEMBRANE E3 UBIQUITIN-PROTEIN LIGASE 1"/>
    <property type="match status" value="1"/>
</dbReference>
<feature type="transmembrane region" description="Helical" evidence="21">
    <location>
        <begin position="412"/>
        <end position="435"/>
    </location>
</feature>
<keyword evidence="6 21" id="KW-0812">Transmembrane</keyword>
<evidence type="ECO:0000256" key="19">
    <source>
        <dbReference type="PROSITE-ProRule" id="PRU00175"/>
    </source>
</evidence>
<dbReference type="InterPro" id="IPR013083">
    <property type="entry name" value="Znf_RING/FYVE/PHD"/>
</dbReference>
<dbReference type="PANTHER" id="PTHR22763">
    <property type="entry name" value="RING ZINC FINGER PROTEIN"/>
    <property type="match status" value="1"/>
</dbReference>
<dbReference type="InterPro" id="IPR024766">
    <property type="entry name" value="Znf_RING_H2"/>
</dbReference>
<evidence type="ECO:0000256" key="1">
    <source>
        <dbReference type="ARBA" id="ARBA00000900"/>
    </source>
</evidence>
<accession>A0A9Q9ASH2</accession>
<protein>
    <recommendedName>
        <fullName evidence="16">DSC E3 ubiquitin ligase complex subunit A</fullName>
        <ecNumber evidence="4">2.3.2.27</ecNumber>
    </recommendedName>
    <alternativeName>
        <fullName evidence="17">Defective for SREBP cleavage protein A</fullName>
    </alternativeName>
    <alternativeName>
        <fullName evidence="18">RING-type E3 ubiquitin transferase dscA</fullName>
    </alternativeName>
</protein>
<dbReference type="InterPro" id="IPR021319">
    <property type="entry name" value="DUF2921"/>
</dbReference>
<evidence type="ECO:0000256" key="8">
    <source>
        <dbReference type="ARBA" id="ARBA00022729"/>
    </source>
</evidence>
<evidence type="ECO:0000256" key="10">
    <source>
        <dbReference type="ARBA" id="ARBA00022786"/>
    </source>
</evidence>
<evidence type="ECO:0000256" key="15">
    <source>
        <dbReference type="ARBA" id="ARBA00063126"/>
    </source>
</evidence>
<dbReference type="SUPFAM" id="SSF57850">
    <property type="entry name" value="RING/U-box"/>
    <property type="match status" value="1"/>
</dbReference>
<dbReference type="EC" id="2.3.2.27" evidence="4"/>
<keyword evidence="25" id="KW-1185">Reference proteome</keyword>
<evidence type="ECO:0000256" key="18">
    <source>
        <dbReference type="ARBA" id="ARBA00082128"/>
    </source>
</evidence>
<evidence type="ECO:0000256" key="13">
    <source>
        <dbReference type="ARBA" id="ARBA00023136"/>
    </source>
</evidence>
<evidence type="ECO:0000256" key="6">
    <source>
        <dbReference type="ARBA" id="ARBA00022692"/>
    </source>
</evidence>
<feature type="transmembrane region" description="Helical" evidence="21">
    <location>
        <begin position="441"/>
        <end position="468"/>
    </location>
</feature>
<dbReference type="EMBL" id="CP099419">
    <property type="protein sequence ID" value="USW49931.1"/>
    <property type="molecule type" value="Genomic_DNA"/>
</dbReference>
<evidence type="ECO:0000256" key="21">
    <source>
        <dbReference type="SAM" id="Phobius"/>
    </source>
</evidence>
<sequence>MADRRGVLLPLIFFTWIFFNQSQVNNSRSQFRTGPSIDDVVAGEQRQLWAVGNSTWSADLHREGPVSNITGLENERAYAWDALPAVRARAQEQLEYALGDWGKAALSGQASGRNPIPLYSNITGYVLGKWKRSPLQETVAIPQLNLTEYMPKDLFGNPEHARHFERNITGDHGEATIRFKQYEDTYMEDSTTEMGVNLIITDDQTYDEWEVQLHGTYDIRLGHGLFATTSDKLGGIFALPHFALSEHTFETTRTLLNKSIAHELRRQIIRESDQLNPWTSKVGDNDFVWPRCDLILYLQQMATATNMQYGSSVLRSLERELRFPTGAKVPSAPEMHFSMLIFSPDCGFILESQGPPDAFAQDGDHLVGPKVEVRFAHSRNHLLAYIPVLFSQLFLLMRQMREASTPSTRSRISFYTAVMLIIGDGYITMALIVAATSIPGLLIPLAGAGFVAFLNTALFGMTFVKYVWEVQEPERERIVRAEVEDELQREQRLLEILNRIRAERRAREQAAATTAAGPDQTPASTTVETTTNSAVPVPPQTTDQPIPGGFPERPVVQPPVDTGATPVFFMPSDQEGLLPVTEAPPPRNIDAIVASRMPTYGTVYAKTYAILVAIVFLTLFSLSWPAPIRRGFLGFLSICTSSYWIPQIVRNVQRNCRHALQWEFVLGQSMLRLVPFWYLYVYKHNVIFAEQDYYSMAILLLWIWTQVVLLGSQEIIGPRWFVKASWAPEAYDYHPILREDEEGGNMPIGFSEAAGVANDASLPASPIDERTPSLARRASIAKEAKEKGKRIFDCAICMQDLEVPVVEAGAPRDSGGIGANLLARRTYMVTPCRHIFHTGCLEGWMKFRLQCPICRETLPSL</sequence>
<keyword evidence="9 19" id="KW-0863">Zinc-finger</keyword>
<keyword evidence="5" id="KW-0808">Transferase</keyword>
<evidence type="ECO:0000256" key="7">
    <source>
        <dbReference type="ARBA" id="ARBA00022723"/>
    </source>
</evidence>
<feature type="signal peptide" evidence="22">
    <location>
        <begin position="1"/>
        <end position="22"/>
    </location>
</feature>
<dbReference type="GO" id="GO:0012505">
    <property type="term" value="C:endomembrane system"/>
    <property type="evidence" value="ECO:0007669"/>
    <property type="project" value="UniProtKB-SubCell"/>
</dbReference>
<evidence type="ECO:0000256" key="5">
    <source>
        <dbReference type="ARBA" id="ARBA00022679"/>
    </source>
</evidence>
<name>A0A9Q9ASH2_9PEZI</name>
<proteinExistence type="predicted"/>
<keyword evidence="13 21" id="KW-0472">Membrane</keyword>
<evidence type="ECO:0000256" key="16">
    <source>
        <dbReference type="ARBA" id="ARBA00071072"/>
    </source>
</evidence>
<evidence type="ECO:0000256" key="20">
    <source>
        <dbReference type="SAM" id="MobiDB-lite"/>
    </source>
</evidence>
<feature type="domain" description="RING-type" evidence="23">
    <location>
        <begin position="794"/>
        <end position="855"/>
    </location>
</feature>
<keyword evidence="11" id="KW-0862">Zinc</keyword>
<evidence type="ECO:0000256" key="14">
    <source>
        <dbReference type="ARBA" id="ARBA00056116"/>
    </source>
</evidence>
<feature type="compositionally biased region" description="Polar residues" evidence="20">
    <location>
        <begin position="521"/>
        <end position="544"/>
    </location>
</feature>
<dbReference type="Pfam" id="PF12678">
    <property type="entry name" value="zf-rbx1"/>
    <property type="match status" value="1"/>
</dbReference>
<feature type="transmembrane region" description="Helical" evidence="21">
    <location>
        <begin position="607"/>
        <end position="626"/>
    </location>
</feature>
<evidence type="ECO:0000256" key="3">
    <source>
        <dbReference type="ARBA" id="ARBA00004906"/>
    </source>
</evidence>
<feature type="region of interest" description="Disordered" evidence="20">
    <location>
        <begin position="508"/>
        <end position="549"/>
    </location>
</feature>
<evidence type="ECO:0000256" key="4">
    <source>
        <dbReference type="ARBA" id="ARBA00012483"/>
    </source>
</evidence>
<comment type="subcellular location">
    <subcellularLocation>
        <location evidence="2">Endomembrane system</location>
        <topology evidence="2">Multi-pass membrane protein</topology>
    </subcellularLocation>
</comment>
<keyword evidence="12 21" id="KW-1133">Transmembrane helix</keyword>
<dbReference type="GO" id="GO:0043161">
    <property type="term" value="P:proteasome-mediated ubiquitin-dependent protein catabolic process"/>
    <property type="evidence" value="ECO:0007669"/>
    <property type="project" value="TreeGrafter"/>
</dbReference>
<feature type="transmembrane region" description="Helical" evidence="21">
    <location>
        <begin position="382"/>
        <end position="400"/>
    </location>
</feature>
<reference evidence="24" key="1">
    <citation type="submission" date="2022-06" db="EMBL/GenBank/DDBJ databases">
        <title>Complete genome sequences of two strains of the flax pathogen Septoria linicola.</title>
        <authorList>
            <person name="Lapalu N."/>
            <person name="Simon A."/>
            <person name="Demenou B."/>
            <person name="Paumier D."/>
            <person name="Guillot M.-P."/>
            <person name="Gout L."/>
            <person name="Valade R."/>
        </authorList>
    </citation>
    <scope>NUCLEOTIDE SEQUENCE</scope>
    <source>
        <strain evidence="24">SE15195</strain>
    </source>
</reference>
<dbReference type="OrthoDB" id="9984778at2759"/>
<dbReference type="Proteomes" id="UP001056384">
    <property type="component" value="Chromosome 2"/>
</dbReference>
<comment type="function">
    <text evidence="14">Catalytic component of the DSC E3 ubiquitin ligase complex which is required for the srbA transcriptional activator proteolytic cleavage to release the soluble transcription factor from the membrane in low oxygen or sterol conditions. Required for growth during hypoxia and triazole drug susceptibility, as well as for virulence in a murine model of invasive pulmonary aspergillosis (IPA).</text>
</comment>
<keyword evidence="8 22" id="KW-0732">Signal</keyword>
<evidence type="ECO:0000256" key="2">
    <source>
        <dbReference type="ARBA" id="ARBA00004127"/>
    </source>
</evidence>
<keyword evidence="10" id="KW-0833">Ubl conjugation pathway</keyword>
<evidence type="ECO:0000313" key="24">
    <source>
        <dbReference type="EMBL" id="USW49931.1"/>
    </source>
</evidence>
<organism evidence="24 25">
    <name type="scientific">Septoria linicola</name>
    <dbReference type="NCBI Taxonomy" id="215465"/>
    <lineage>
        <taxon>Eukaryota</taxon>
        <taxon>Fungi</taxon>
        <taxon>Dikarya</taxon>
        <taxon>Ascomycota</taxon>
        <taxon>Pezizomycotina</taxon>
        <taxon>Dothideomycetes</taxon>
        <taxon>Dothideomycetidae</taxon>
        <taxon>Mycosphaerellales</taxon>
        <taxon>Mycosphaerellaceae</taxon>
        <taxon>Septoria</taxon>
    </lineage>
</organism>
<comment type="subunit">
    <text evidence="15">Component of the DSC E3 ubiquitin ligase complex composed of dscA, dscB, dscC and dscD.</text>
</comment>
<dbReference type="AlphaFoldDB" id="A0A9Q9ASH2"/>
<comment type="catalytic activity">
    <reaction evidence="1">
        <text>S-ubiquitinyl-[E2 ubiquitin-conjugating enzyme]-L-cysteine + [acceptor protein]-L-lysine = [E2 ubiquitin-conjugating enzyme]-L-cysteine + N(6)-ubiquitinyl-[acceptor protein]-L-lysine.</text>
        <dbReference type="EC" id="2.3.2.27"/>
    </reaction>
</comment>
<comment type="pathway">
    <text evidence="3">Protein modification; protein ubiquitination.</text>
</comment>
<dbReference type="PROSITE" id="PS50089">
    <property type="entry name" value="ZF_RING_2"/>
    <property type="match status" value="1"/>
</dbReference>
<gene>
    <name evidence="24" type="ORF">Slin15195_G032500</name>
</gene>
<dbReference type="SMART" id="SM00184">
    <property type="entry name" value="RING"/>
    <property type="match status" value="1"/>
</dbReference>
<dbReference type="InterPro" id="IPR050731">
    <property type="entry name" value="HRD1_E3_ubiq-ligases"/>
</dbReference>
<keyword evidence="7" id="KW-0479">Metal-binding</keyword>